<evidence type="ECO:0000313" key="1">
    <source>
        <dbReference type="EMBL" id="KGM06382.1"/>
    </source>
</evidence>
<dbReference type="Proteomes" id="UP000029999">
    <property type="component" value="Unassembled WGS sequence"/>
</dbReference>
<dbReference type="InterPro" id="IPR007523">
    <property type="entry name" value="NDUFAF3/AAMDC"/>
</dbReference>
<accession>A0A0A0BFC8</accession>
<sequence>MKLSLEAVSEFNQIHSYDDNNVVIRPQHQDRLDAIETSFILTADTLIRDWAVSDIQQLSAAQVAELQSLDPEVILFATGSGLTVEHQKIAQLFMPHHIGVEFMDLGPACRTFNLLVTEQRKVLLGVCFQSV</sequence>
<protein>
    <submittedName>
        <fullName evidence="1">Membrane protein</fullName>
    </submittedName>
</protein>
<dbReference type="EMBL" id="JRQD01000004">
    <property type="protein sequence ID" value="KGM06382.1"/>
    <property type="molecule type" value="Genomic_DNA"/>
</dbReference>
<comment type="caution">
    <text evidence="1">The sequence shown here is derived from an EMBL/GenBank/DDBJ whole genome shotgun (WGS) entry which is preliminary data.</text>
</comment>
<dbReference type="RefSeq" id="WP_052094093.1">
    <property type="nucleotide sequence ID" value="NZ_JRQD01000004.1"/>
</dbReference>
<evidence type="ECO:0000313" key="2">
    <source>
        <dbReference type="Proteomes" id="UP000029999"/>
    </source>
</evidence>
<dbReference type="PANTHER" id="PTHR21192:SF2">
    <property type="entry name" value="NADH DEHYDROGENASE [UBIQUINONE] 1 ALPHA SUBCOMPLEX ASSEMBLY FACTOR 3"/>
    <property type="match status" value="1"/>
</dbReference>
<proteinExistence type="predicted"/>
<dbReference type="AlphaFoldDB" id="A0A0A0BFC8"/>
<gene>
    <name evidence="1" type="ORF">LP43_1602</name>
</gene>
<dbReference type="SUPFAM" id="SSF64076">
    <property type="entry name" value="MTH938-like"/>
    <property type="match status" value="1"/>
</dbReference>
<dbReference type="STRING" id="392484.LP43_1602"/>
<organism evidence="1 2">
    <name type="scientific">Methylophaga thiooxydans</name>
    <dbReference type="NCBI Taxonomy" id="392484"/>
    <lineage>
        <taxon>Bacteria</taxon>
        <taxon>Pseudomonadati</taxon>
        <taxon>Pseudomonadota</taxon>
        <taxon>Gammaproteobacteria</taxon>
        <taxon>Thiotrichales</taxon>
        <taxon>Piscirickettsiaceae</taxon>
        <taxon>Methylophaga</taxon>
    </lineage>
</organism>
<dbReference type="Gene3D" id="3.40.1230.10">
    <property type="entry name" value="MTH938-like"/>
    <property type="match status" value="1"/>
</dbReference>
<dbReference type="InterPro" id="IPR036748">
    <property type="entry name" value="MTH938-like_sf"/>
</dbReference>
<dbReference type="Pfam" id="PF04430">
    <property type="entry name" value="DUF498"/>
    <property type="match status" value="1"/>
</dbReference>
<name>A0A0A0BFC8_9GAMM</name>
<reference evidence="1 2" key="1">
    <citation type="submission" date="2014-09" db="EMBL/GenBank/DDBJ databases">
        <authorList>
            <person name="Grob C."/>
            <person name="Taubert M."/>
            <person name="Howat A.M."/>
            <person name="Burns O.J."/>
            <person name="Dixon J.L."/>
            <person name="Chen Y."/>
            <person name="Murrell J.C."/>
        </authorList>
    </citation>
    <scope>NUCLEOTIDE SEQUENCE [LARGE SCALE GENOMIC DNA]</scope>
    <source>
        <strain evidence="1">L4</strain>
    </source>
</reference>
<dbReference type="PANTHER" id="PTHR21192">
    <property type="entry name" value="NUCLEAR PROTEIN E3-3"/>
    <property type="match status" value="1"/>
</dbReference>